<name>A0A2T1DGZ1_9CYAN</name>
<accession>A0A2T1DGZ1</accession>
<evidence type="ECO:0008006" key="4">
    <source>
        <dbReference type="Google" id="ProtNLM"/>
    </source>
</evidence>
<reference evidence="2 3" key="1">
    <citation type="submission" date="2018-02" db="EMBL/GenBank/DDBJ databases">
        <authorList>
            <person name="Cohen D.B."/>
            <person name="Kent A.D."/>
        </authorList>
    </citation>
    <scope>NUCLEOTIDE SEQUENCE [LARGE SCALE GENOMIC DNA]</scope>
    <source>
        <strain evidence="2 3">ULC007</strain>
    </source>
</reference>
<evidence type="ECO:0000313" key="2">
    <source>
        <dbReference type="EMBL" id="PSB19748.1"/>
    </source>
</evidence>
<protein>
    <recommendedName>
        <fullName evidence="4">Transferase hexapeptide repeat containing protein</fullName>
    </recommendedName>
</protein>
<evidence type="ECO:0000256" key="1">
    <source>
        <dbReference type="SAM" id="Coils"/>
    </source>
</evidence>
<proteinExistence type="predicted"/>
<organism evidence="2 3">
    <name type="scientific">Phormidesmis priestleyi ULC007</name>
    <dbReference type="NCBI Taxonomy" id="1920490"/>
    <lineage>
        <taxon>Bacteria</taxon>
        <taxon>Bacillati</taxon>
        <taxon>Cyanobacteriota</taxon>
        <taxon>Cyanophyceae</taxon>
        <taxon>Leptolyngbyales</taxon>
        <taxon>Leptolyngbyaceae</taxon>
        <taxon>Phormidesmis</taxon>
    </lineage>
</organism>
<sequence>MTSQQLEERSQQLEARVIALEAEIVQIKQLLSHEKQTESPWWEKVVGSFVDRPDFDEMKRLERILNKSLKPCR</sequence>
<evidence type="ECO:0000313" key="3">
    <source>
        <dbReference type="Proteomes" id="UP000238634"/>
    </source>
</evidence>
<dbReference type="EMBL" id="PVWG01000009">
    <property type="protein sequence ID" value="PSB19748.1"/>
    <property type="molecule type" value="Genomic_DNA"/>
</dbReference>
<dbReference type="AlphaFoldDB" id="A0A2T1DGZ1"/>
<dbReference type="OrthoDB" id="574234at2"/>
<keyword evidence="3" id="KW-1185">Reference proteome</keyword>
<keyword evidence="1" id="KW-0175">Coiled coil</keyword>
<dbReference type="Proteomes" id="UP000238634">
    <property type="component" value="Unassembled WGS sequence"/>
</dbReference>
<dbReference type="RefSeq" id="WP_073071603.1">
    <property type="nucleotide sequence ID" value="NZ_MPPI01000012.1"/>
</dbReference>
<comment type="caution">
    <text evidence="2">The sequence shown here is derived from an EMBL/GenBank/DDBJ whole genome shotgun (WGS) entry which is preliminary data.</text>
</comment>
<reference evidence="2 3" key="2">
    <citation type="submission" date="2018-03" db="EMBL/GenBank/DDBJ databases">
        <title>The ancient ancestry and fast evolution of plastids.</title>
        <authorList>
            <person name="Moore K.R."/>
            <person name="Magnabosco C."/>
            <person name="Momper L."/>
            <person name="Gold D.A."/>
            <person name="Bosak T."/>
            <person name="Fournier G.P."/>
        </authorList>
    </citation>
    <scope>NUCLEOTIDE SEQUENCE [LARGE SCALE GENOMIC DNA]</scope>
    <source>
        <strain evidence="2 3">ULC007</strain>
    </source>
</reference>
<gene>
    <name evidence="2" type="ORF">C7B65_10690</name>
</gene>
<feature type="coiled-coil region" evidence="1">
    <location>
        <begin position="3"/>
        <end position="30"/>
    </location>
</feature>